<dbReference type="PANTHER" id="PTHR30007">
    <property type="entry name" value="PHP DOMAIN PROTEIN"/>
    <property type="match status" value="1"/>
</dbReference>
<sequence>MSQFPCRKVPKLLHHKAKNRAYVMVTQADGTRKALYLGEWGSPEAEREYARFIERLAANRRADQNRDGPPVLDLSVNELLVRFVRHAENHYRRRDGTQTNEVCEYRQSFKPLRRLFGGTPVSEFSPRNLLAVRAAMVEAGWCRTALAVEVLPGQAHDAPRLEPLLDATIARVPHFDEAVCDKGFDGDDQRQACVDRDVFPNIPSRSNRVEPQPFLPDGYRERNKVERLFGKAKQFRRFATRYEKRKTMFLGVVHLVFGVLRLRRLRNINTA</sequence>
<protein>
    <submittedName>
        <fullName evidence="2">IS5/IS1182 family transposase</fullName>
    </submittedName>
</protein>
<evidence type="ECO:0000259" key="1">
    <source>
        <dbReference type="Pfam" id="PF13586"/>
    </source>
</evidence>
<dbReference type="RefSeq" id="WP_149113629.1">
    <property type="nucleotide sequence ID" value="NZ_CP042425.1"/>
</dbReference>
<proteinExistence type="predicted"/>
<dbReference type="OrthoDB" id="215598at2"/>
<dbReference type="KEGG" id="lrs:PX52LOC_06274"/>
<accession>A0A5C1APQ9</accession>
<name>A0A5C1APQ9_9BACT</name>
<reference evidence="3" key="1">
    <citation type="submission" date="2019-08" db="EMBL/GenBank/DDBJ databases">
        <title>Limnoglobus roseus gen. nov., sp. nov., a novel freshwater planctomycete with a giant genome from the family Gemmataceae.</title>
        <authorList>
            <person name="Kulichevskaya I.S."/>
            <person name="Naumoff D.G."/>
            <person name="Miroshnikov K."/>
            <person name="Ivanova A."/>
            <person name="Philippov D.A."/>
            <person name="Hakobyan A."/>
            <person name="Rijpstra I.C."/>
            <person name="Sinninghe Damste J.S."/>
            <person name="Liesack W."/>
            <person name="Dedysh S.N."/>
        </authorList>
    </citation>
    <scope>NUCLEOTIDE SEQUENCE [LARGE SCALE GENOMIC DNA]</scope>
    <source>
        <strain evidence="3">PX52</strain>
    </source>
</reference>
<gene>
    <name evidence="2" type="ORF">PX52LOC_06274</name>
</gene>
<evidence type="ECO:0000313" key="2">
    <source>
        <dbReference type="EMBL" id="QEL19214.1"/>
    </source>
</evidence>
<dbReference type="Proteomes" id="UP000324974">
    <property type="component" value="Chromosome"/>
</dbReference>
<dbReference type="InterPro" id="IPR025668">
    <property type="entry name" value="Tnp_DDE_dom"/>
</dbReference>
<dbReference type="EMBL" id="CP042425">
    <property type="protein sequence ID" value="QEL19214.1"/>
    <property type="molecule type" value="Genomic_DNA"/>
</dbReference>
<keyword evidence="3" id="KW-1185">Reference proteome</keyword>
<dbReference type="Pfam" id="PF13586">
    <property type="entry name" value="DDE_Tnp_1_2"/>
    <property type="match status" value="1"/>
</dbReference>
<organism evidence="2 3">
    <name type="scientific">Limnoglobus roseus</name>
    <dbReference type="NCBI Taxonomy" id="2598579"/>
    <lineage>
        <taxon>Bacteria</taxon>
        <taxon>Pseudomonadati</taxon>
        <taxon>Planctomycetota</taxon>
        <taxon>Planctomycetia</taxon>
        <taxon>Gemmatales</taxon>
        <taxon>Gemmataceae</taxon>
        <taxon>Limnoglobus</taxon>
    </lineage>
</organism>
<evidence type="ECO:0000313" key="3">
    <source>
        <dbReference type="Proteomes" id="UP000324974"/>
    </source>
</evidence>
<dbReference type="PANTHER" id="PTHR30007:SF1">
    <property type="entry name" value="BLR1914 PROTEIN"/>
    <property type="match status" value="1"/>
</dbReference>
<dbReference type="AlphaFoldDB" id="A0A5C1APQ9"/>
<feature type="domain" description="Transposase DDE" evidence="1">
    <location>
        <begin position="180"/>
        <end position="262"/>
    </location>
</feature>